<accession>A0A4V3Z053</accession>
<name>A0A4V3Z053_AERVE</name>
<reference evidence="1 2" key="1">
    <citation type="submission" date="2019-04" db="EMBL/GenBank/DDBJ databases">
        <title>Comparative genomics of Aeromonas veronii strains pathogenic to fish.</title>
        <authorList>
            <person name="Cascarano M.C."/>
            <person name="Smyrli M."/>
            <person name="Katharios P."/>
        </authorList>
    </citation>
    <scope>NUCLEOTIDE SEQUENCE [LARGE SCALE GENOMIC DNA]</scope>
    <source>
        <strain evidence="1 2">XU1</strain>
    </source>
</reference>
<sequence>MLTTKYLFEIPVYRLTENDYYKKLSDYKNEINSKMQAPMSDAYLKKQFGGDWRYNEIIGFLRFYRYGSNQIRCDYTETDAVKKTRTRKKIFEQISDSYCAEPFSVSSSNIDLAKSMRSAVEHCEVRLKRKNRFLDKELFENTVDFIDWKSLLK</sequence>
<protein>
    <submittedName>
        <fullName evidence="1">Uncharacterized protein</fullName>
    </submittedName>
</protein>
<gene>
    <name evidence="1" type="ORF">E8Q35_10915</name>
</gene>
<proteinExistence type="predicted"/>
<evidence type="ECO:0000313" key="2">
    <source>
        <dbReference type="Proteomes" id="UP000309618"/>
    </source>
</evidence>
<dbReference type="AlphaFoldDB" id="A0A4V3Z053"/>
<dbReference type="Proteomes" id="UP000309618">
    <property type="component" value="Unassembled WGS sequence"/>
</dbReference>
<evidence type="ECO:0000313" key="1">
    <source>
        <dbReference type="EMBL" id="THJ45632.1"/>
    </source>
</evidence>
<comment type="caution">
    <text evidence="1">The sequence shown here is derived from an EMBL/GenBank/DDBJ whole genome shotgun (WGS) entry which is preliminary data.</text>
</comment>
<dbReference type="EMBL" id="SSUX01000006">
    <property type="protein sequence ID" value="THJ45632.1"/>
    <property type="molecule type" value="Genomic_DNA"/>
</dbReference>
<organism evidence="1 2">
    <name type="scientific">Aeromonas veronii</name>
    <dbReference type="NCBI Taxonomy" id="654"/>
    <lineage>
        <taxon>Bacteria</taxon>
        <taxon>Pseudomonadati</taxon>
        <taxon>Pseudomonadota</taxon>
        <taxon>Gammaproteobacteria</taxon>
        <taxon>Aeromonadales</taxon>
        <taxon>Aeromonadaceae</taxon>
        <taxon>Aeromonas</taxon>
    </lineage>
</organism>